<evidence type="ECO:0000313" key="4">
    <source>
        <dbReference type="EMBL" id="CAB4898627.1"/>
    </source>
</evidence>
<organism evidence="2">
    <name type="scientific">freshwater metagenome</name>
    <dbReference type="NCBI Taxonomy" id="449393"/>
    <lineage>
        <taxon>unclassified sequences</taxon>
        <taxon>metagenomes</taxon>
        <taxon>ecological metagenomes</taxon>
    </lineage>
</organism>
<dbReference type="Pfam" id="PF13578">
    <property type="entry name" value="Methyltransf_24"/>
    <property type="match status" value="1"/>
</dbReference>
<dbReference type="AlphaFoldDB" id="A0A6J6HQX3"/>
<protein>
    <submittedName>
        <fullName evidence="2">Unannotated protein</fullName>
    </submittedName>
</protein>
<proteinExistence type="predicted"/>
<dbReference type="EMBL" id="CAFBPI010000017">
    <property type="protein sequence ID" value="CAB5010226.1"/>
    <property type="molecule type" value="Genomic_DNA"/>
</dbReference>
<accession>A0A6J6HQX3</accession>
<dbReference type="EMBL" id="CAEZUY010000055">
    <property type="protein sequence ID" value="CAB4615530.1"/>
    <property type="molecule type" value="Genomic_DNA"/>
</dbReference>
<dbReference type="SUPFAM" id="SSF53335">
    <property type="entry name" value="S-adenosyl-L-methionine-dependent methyltransferases"/>
    <property type="match status" value="1"/>
</dbReference>
<reference evidence="2" key="1">
    <citation type="submission" date="2020-05" db="EMBL/GenBank/DDBJ databases">
        <authorList>
            <person name="Chiriac C."/>
            <person name="Salcher M."/>
            <person name="Ghai R."/>
            <person name="Kavagutti S V."/>
        </authorList>
    </citation>
    <scope>NUCLEOTIDE SEQUENCE</scope>
</reference>
<dbReference type="EMBL" id="CAEZYL010000079">
    <property type="protein sequence ID" value="CAB4728572.1"/>
    <property type="molecule type" value="Genomic_DNA"/>
</dbReference>
<name>A0A6J6HQX3_9ZZZZ</name>
<evidence type="ECO:0000313" key="2">
    <source>
        <dbReference type="EMBL" id="CAB4615530.1"/>
    </source>
</evidence>
<dbReference type="InterPro" id="IPR029063">
    <property type="entry name" value="SAM-dependent_MTases_sf"/>
</dbReference>
<evidence type="ECO:0000313" key="5">
    <source>
        <dbReference type="EMBL" id="CAB5010226.1"/>
    </source>
</evidence>
<gene>
    <name evidence="1" type="ORF">UFOPK1778_00842</name>
    <name evidence="2" type="ORF">UFOPK1863_00681</name>
    <name evidence="3" type="ORF">UFOPK2689_01038</name>
    <name evidence="4" type="ORF">UFOPK3555_00785</name>
    <name evidence="5" type="ORF">UFOPK4095_00424</name>
</gene>
<evidence type="ECO:0000313" key="1">
    <source>
        <dbReference type="EMBL" id="CAB4593620.1"/>
    </source>
</evidence>
<sequence length="253" mass="27847">MNKIATLVQAALLLIGLIYAIRTIRAIHPKITKILTTQNELRVKQLSMAKEANQHYRQSEAFIQLVKLLDLKAPIPATRGWASSPDLLLSLLTLVRKYKPKTIVELGSGVSTLVLAKSVGRGGKVISIDHSEEYAGYTRELLKDHGVRNVEIRVAPLKKYPGGSEWYDLAKIKSIRRVDLLLIDGPPAVSDPAARFPALAEFAAKLSPRSVVVLDDAIRDSESALADAFVKAMPNHKLTKLPHEKITAVIEPK</sequence>
<dbReference type="Gene3D" id="3.40.50.150">
    <property type="entry name" value="Vaccinia Virus protein VP39"/>
    <property type="match status" value="1"/>
</dbReference>
<dbReference type="EMBL" id="CAFBME010000079">
    <property type="protein sequence ID" value="CAB4898627.1"/>
    <property type="molecule type" value="Genomic_DNA"/>
</dbReference>
<evidence type="ECO:0000313" key="3">
    <source>
        <dbReference type="EMBL" id="CAB4728572.1"/>
    </source>
</evidence>
<dbReference type="EMBL" id="CAEZUD010000043">
    <property type="protein sequence ID" value="CAB4593620.1"/>
    <property type="molecule type" value="Genomic_DNA"/>
</dbReference>
<dbReference type="CDD" id="cd02440">
    <property type="entry name" value="AdoMet_MTases"/>
    <property type="match status" value="1"/>
</dbReference>